<dbReference type="PROSITE" id="PS51188">
    <property type="entry name" value="ZF_CR"/>
    <property type="match status" value="1"/>
</dbReference>
<dbReference type="CDD" id="cd10719">
    <property type="entry name" value="DnaJ_zf"/>
    <property type="match status" value="1"/>
</dbReference>
<evidence type="ECO:0000256" key="5">
    <source>
        <dbReference type="PROSITE-ProRule" id="PRU00546"/>
    </source>
</evidence>
<feature type="zinc finger region" description="CR-type" evidence="5">
    <location>
        <begin position="122"/>
        <end position="198"/>
    </location>
</feature>
<name>A0A9P1DH59_9DINO</name>
<dbReference type="PROSITE" id="PS00636">
    <property type="entry name" value="DNAJ_1"/>
    <property type="match status" value="1"/>
</dbReference>
<protein>
    <submittedName>
        <fullName evidence="9">DnaJ homolog subfamily A member 4</fullName>
    </submittedName>
</protein>
<organism evidence="8">
    <name type="scientific">Cladocopium goreaui</name>
    <dbReference type="NCBI Taxonomy" id="2562237"/>
    <lineage>
        <taxon>Eukaryota</taxon>
        <taxon>Sar</taxon>
        <taxon>Alveolata</taxon>
        <taxon>Dinophyceae</taxon>
        <taxon>Suessiales</taxon>
        <taxon>Symbiodiniaceae</taxon>
        <taxon>Cladocopium</taxon>
    </lineage>
</organism>
<gene>
    <name evidence="8" type="ORF">C1SCF055_LOCUS35148</name>
</gene>
<evidence type="ECO:0000313" key="8">
    <source>
        <dbReference type="EMBL" id="CAI4009817.1"/>
    </source>
</evidence>
<comment type="caution">
    <text evidence="8">The sequence shown here is derived from an EMBL/GenBank/DDBJ whole genome shotgun (WGS) entry which is preliminary data.</text>
</comment>
<dbReference type="InterPro" id="IPR036410">
    <property type="entry name" value="HSP_DnaJ_Cys-rich_dom_sf"/>
</dbReference>
<reference evidence="8" key="1">
    <citation type="submission" date="2022-10" db="EMBL/GenBank/DDBJ databases">
        <authorList>
            <person name="Chen Y."/>
            <person name="Dougan E. K."/>
            <person name="Chan C."/>
            <person name="Rhodes N."/>
            <person name="Thang M."/>
        </authorList>
    </citation>
    <scope>NUCLEOTIDE SEQUENCE</scope>
</reference>
<dbReference type="PROSITE" id="PS50076">
    <property type="entry name" value="DNAJ_2"/>
    <property type="match status" value="1"/>
</dbReference>
<dbReference type="GO" id="GO:0051082">
    <property type="term" value="F:unfolded protein binding"/>
    <property type="evidence" value="ECO:0007669"/>
    <property type="project" value="InterPro"/>
</dbReference>
<dbReference type="PRINTS" id="PR00625">
    <property type="entry name" value="JDOMAIN"/>
</dbReference>
<dbReference type="SMART" id="SM00271">
    <property type="entry name" value="DnaJ"/>
    <property type="match status" value="1"/>
</dbReference>
<reference evidence="9 10" key="2">
    <citation type="submission" date="2024-05" db="EMBL/GenBank/DDBJ databases">
        <authorList>
            <person name="Chen Y."/>
            <person name="Shah S."/>
            <person name="Dougan E. K."/>
            <person name="Thang M."/>
            <person name="Chan C."/>
        </authorList>
    </citation>
    <scope>NUCLEOTIDE SEQUENCE [LARGE SCALE GENOMIC DNA]</scope>
</reference>
<dbReference type="Pfam" id="PF00226">
    <property type="entry name" value="DnaJ"/>
    <property type="match status" value="1"/>
</dbReference>
<dbReference type="InterPro" id="IPR018253">
    <property type="entry name" value="DnaJ_domain_CS"/>
</dbReference>
<keyword evidence="2" id="KW-0677">Repeat</keyword>
<keyword evidence="10" id="KW-1185">Reference proteome</keyword>
<dbReference type="InterPro" id="IPR001305">
    <property type="entry name" value="HSP_DnaJ_Cys-rich_dom"/>
</dbReference>
<dbReference type="SUPFAM" id="SSF46565">
    <property type="entry name" value="Chaperone J-domain"/>
    <property type="match status" value="1"/>
</dbReference>
<feature type="domain" description="J" evidence="6">
    <location>
        <begin position="4"/>
        <end position="65"/>
    </location>
</feature>
<dbReference type="InterPro" id="IPR044713">
    <property type="entry name" value="DNJA1/2-like"/>
</dbReference>
<dbReference type="CDD" id="cd06257">
    <property type="entry name" value="DnaJ"/>
    <property type="match status" value="1"/>
</dbReference>
<dbReference type="PANTHER" id="PTHR43888">
    <property type="entry name" value="DNAJ-LIKE-2, ISOFORM A-RELATED"/>
    <property type="match status" value="1"/>
</dbReference>
<dbReference type="InterPro" id="IPR001623">
    <property type="entry name" value="DnaJ_domain"/>
</dbReference>
<evidence type="ECO:0000313" key="9">
    <source>
        <dbReference type="EMBL" id="CAL4797129.1"/>
    </source>
</evidence>
<keyword evidence="1 5" id="KW-0479">Metal-binding</keyword>
<keyword evidence="3 5" id="KW-0863">Zinc-finger</keyword>
<dbReference type="InterPro" id="IPR036869">
    <property type="entry name" value="J_dom_sf"/>
</dbReference>
<accession>A0A9P1DH59</accession>
<feature type="domain" description="CR-type" evidence="7">
    <location>
        <begin position="122"/>
        <end position="198"/>
    </location>
</feature>
<evidence type="ECO:0000256" key="3">
    <source>
        <dbReference type="ARBA" id="ARBA00022771"/>
    </source>
</evidence>
<dbReference type="EMBL" id="CAMXCT020004646">
    <property type="protein sequence ID" value="CAL1163192.1"/>
    <property type="molecule type" value="Genomic_DNA"/>
</dbReference>
<dbReference type="Proteomes" id="UP001152797">
    <property type="component" value="Unassembled WGS sequence"/>
</dbReference>
<dbReference type="GO" id="GO:0030544">
    <property type="term" value="F:Hsp70 protein binding"/>
    <property type="evidence" value="ECO:0007669"/>
    <property type="project" value="InterPro"/>
</dbReference>
<dbReference type="FunFam" id="2.10.230.10:FF:000001">
    <property type="entry name" value="DnaJ subfamily A member 2"/>
    <property type="match status" value="1"/>
</dbReference>
<dbReference type="Gene3D" id="1.10.287.110">
    <property type="entry name" value="DnaJ domain"/>
    <property type="match status" value="1"/>
</dbReference>
<keyword evidence="4 5" id="KW-0862">Zinc</keyword>
<evidence type="ECO:0000259" key="7">
    <source>
        <dbReference type="PROSITE" id="PS51188"/>
    </source>
</evidence>
<dbReference type="Gene3D" id="2.60.260.20">
    <property type="entry name" value="Urease metallochaperone UreE, N-terminal domain"/>
    <property type="match status" value="1"/>
</dbReference>
<evidence type="ECO:0000256" key="4">
    <source>
        <dbReference type="ARBA" id="ARBA00022833"/>
    </source>
</evidence>
<dbReference type="Pfam" id="PF00684">
    <property type="entry name" value="DnaJ_CXXCXGXG"/>
    <property type="match status" value="1"/>
</dbReference>
<dbReference type="SUPFAM" id="SSF57938">
    <property type="entry name" value="DnaJ/Hsp40 cysteine-rich domain"/>
    <property type="match status" value="1"/>
</dbReference>
<dbReference type="GO" id="GO:0008270">
    <property type="term" value="F:zinc ion binding"/>
    <property type="evidence" value="ECO:0007669"/>
    <property type="project" value="UniProtKB-KW"/>
</dbReference>
<evidence type="ECO:0000256" key="1">
    <source>
        <dbReference type="ARBA" id="ARBA00022723"/>
    </source>
</evidence>
<proteinExistence type="predicted"/>
<dbReference type="EMBL" id="CAMXCT010004646">
    <property type="protein sequence ID" value="CAI4009817.1"/>
    <property type="molecule type" value="Genomic_DNA"/>
</dbReference>
<sequence length="225" mass="24772">MRLRLYDLLGVKPEASHEEIRRAYRRLALKLHPDRGGDSKAFQELAHAYEVLSNEERRAAYDRFGDEGPLDALSPSPRRHPAEDIFDILGSRGGGAFAEFGFGRSKPTQVQVSVTLEEAYFGTSRRLRILRTVSCSSCQGQGASVLCTACQGSGFSIHRRAGPGFLQQVQVTCPQCRGRGFVGQPCSQCHGSGTRQDQTWGIKCSSARDCGVLDKYVQTQACKKK</sequence>
<dbReference type="AlphaFoldDB" id="A0A9P1DH59"/>
<evidence type="ECO:0000256" key="2">
    <source>
        <dbReference type="ARBA" id="ARBA00022737"/>
    </source>
</evidence>
<dbReference type="GO" id="GO:0006457">
    <property type="term" value="P:protein folding"/>
    <property type="evidence" value="ECO:0007669"/>
    <property type="project" value="InterPro"/>
</dbReference>
<dbReference type="EMBL" id="CAMXCT030004646">
    <property type="protein sequence ID" value="CAL4797129.1"/>
    <property type="molecule type" value="Genomic_DNA"/>
</dbReference>
<evidence type="ECO:0000259" key="6">
    <source>
        <dbReference type="PROSITE" id="PS50076"/>
    </source>
</evidence>
<evidence type="ECO:0000313" key="10">
    <source>
        <dbReference type="Proteomes" id="UP001152797"/>
    </source>
</evidence>
<dbReference type="Gene3D" id="2.10.230.10">
    <property type="entry name" value="Heat shock protein DnaJ, cysteine-rich domain"/>
    <property type="match status" value="1"/>
</dbReference>
<dbReference type="OrthoDB" id="550424at2759"/>